<dbReference type="Proteomes" id="UP000775213">
    <property type="component" value="Unassembled WGS sequence"/>
</dbReference>
<feature type="compositionally biased region" description="Polar residues" evidence="1">
    <location>
        <begin position="11"/>
        <end position="21"/>
    </location>
</feature>
<protein>
    <submittedName>
        <fullName evidence="2">Uncharacterized protein</fullName>
    </submittedName>
</protein>
<keyword evidence="3" id="KW-1185">Reference proteome</keyword>
<organism evidence="2 3">
    <name type="scientific">Dendrobium chrysotoxum</name>
    <name type="common">Orchid</name>
    <dbReference type="NCBI Taxonomy" id="161865"/>
    <lineage>
        <taxon>Eukaryota</taxon>
        <taxon>Viridiplantae</taxon>
        <taxon>Streptophyta</taxon>
        <taxon>Embryophyta</taxon>
        <taxon>Tracheophyta</taxon>
        <taxon>Spermatophyta</taxon>
        <taxon>Magnoliopsida</taxon>
        <taxon>Liliopsida</taxon>
        <taxon>Asparagales</taxon>
        <taxon>Orchidaceae</taxon>
        <taxon>Epidendroideae</taxon>
        <taxon>Malaxideae</taxon>
        <taxon>Dendrobiinae</taxon>
        <taxon>Dendrobium</taxon>
    </lineage>
</organism>
<name>A0AAV7HMV1_DENCH</name>
<dbReference type="EMBL" id="JAGFBR010000002">
    <property type="protein sequence ID" value="KAH0469465.1"/>
    <property type="molecule type" value="Genomic_DNA"/>
</dbReference>
<dbReference type="AlphaFoldDB" id="A0AAV7HMV1"/>
<evidence type="ECO:0000313" key="3">
    <source>
        <dbReference type="Proteomes" id="UP000775213"/>
    </source>
</evidence>
<reference evidence="2 3" key="1">
    <citation type="journal article" date="2021" name="Hortic Res">
        <title>Chromosome-scale assembly of the Dendrobium chrysotoxum genome enhances the understanding of orchid evolution.</title>
        <authorList>
            <person name="Zhang Y."/>
            <person name="Zhang G.Q."/>
            <person name="Zhang D."/>
            <person name="Liu X.D."/>
            <person name="Xu X.Y."/>
            <person name="Sun W.H."/>
            <person name="Yu X."/>
            <person name="Zhu X."/>
            <person name="Wang Z.W."/>
            <person name="Zhao X."/>
            <person name="Zhong W.Y."/>
            <person name="Chen H."/>
            <person name="Yin W.L."/>
            <person name="Huang T."/>
            <person name="Niu S.C."/>
            <person name="Liu Z.J."/>
        </authorList>
    </citation>
    <scope>NUCLEOTIDE SEQUENCE [LARGE SCALE GENOMIC DNA]</scope>
    <source>
        <strain evidence="2">Lindl</strain>
    </source>
</reference>
<evidence type="ECO:0000313" key="2">
    <source>
        <dbReference type="EMBL" id="KAH0469465.1"/>
    </source>
</evidence>
<comment type="caution">
    <text evidence="2">The sequence shown here is derived from an EMBL/GenBank/DDBJ whole genome shotgun (WGS) entry which is preliminary data.</text>
</comment>
<accession>A0AAV7HMV1</accession>
<proteinExistence type="predicted"/>
<feature type="region of interest" description="Disordered" evidence="1">
    <location>
        <begin position="1"/>
        <end position="47"/>
    </location>
</feature>
<evidence type="ECO:0000256" key="1">
    <source>
        <dbReference type="SAM" id="MobiDB-lite"/>
    </source>
</evidence>
<sequence length="302" mass="32956">MLKRSRKGRSVLTSRDPTSAKTPAIRNAWLSRPAPEKPKPFHGPPRQIQLPAASRMTSWGTPIGSIAKAYFPGDGSETLSHAVRLRSMPVFRLGPSFIPGSMVSVGWSKLCHKMELDDFTTKLPIVYRIPAIGDPDDGLYGDFVVPNAEIAIGAIGSGEEAERKGSVCGDEGFAIGKGMRWSNDVCSGGDGEEEEEAAAQRVREDCLSHHFQVPNCVVSSSARGRLKSQFQWSLAGFLFASAKARSVNSDSTRLINRYISGSRRNDNSSGRLQHIRMYGRSETYRVFGEGGERDQQPGAIVL</sequence>
<gene>
    <name evidence="2" type="ORF">IEQ34_001023</name>
</gene>